<keyword evidence="1" id="KW-0472">Membrane</keyword>
<feature type="transmembrane region" description="Helical" evidence="1">
    <location>
        <begin position="7"/>
        <end position="27"/>
    </location>
</feature>
<protein>
    <recommendedName>
        <fullName evidence="4">YhhN-like protein</fullName>
    </recommendedName>
</protein>
<evidence type="ECO:0008006" key="4">
    <source>
        <dbReference type="Google" id="ProtNLM"/>
    </source>
</evidence>
<evidence type="ECO:0000313" key="3">
    <source>
        <dbReference type="Proteomes" id="UP001597549"/>
    </source>
</evidence>
<gene>
    <name evidence="2" type="ORF">ACFSX9_11535</name>
</gene>
<feature type="transmembrane region" description="Helical" evidence="1">
    <location>
        <begin position="119"/>
        <end position="139"/>
    </location>
</feature>
<feature type="transmembrane region" description="Helical" evidence="1">
    <location>
        <begin position="33"/>
        <end position="50"/>
    </location>
</feature>
<feature type="transmembrane region" description="Helical" evidence="1">
    <location>
        <begin position="176"/>
        <end position="196"/>
    </location>
</feature>
<proteinExistence type="predicted"/>
<sequence>MSEKKGNLNPALVLFFSALALYLISLFLDSPHLELFCRPVIIPAIFYYYYTSVKGRINLLFSLTILSYFTAEILFLISDVEFLIPRLLFNLMPYFVITHFLVQDYFYYLKKKKYKTINLFFYLILIFLVYILFSVLSLTLESSQIIFAIYIAFAVLLLAISFVCFLILFAFNNKTILYMVLMVISFLISDLFFIFATQMTDIFALKFIFLASKQVSFFLYTSYFIKRTKYQLWKVTI</sequence>
<feature type="transmembrane region" description="Helical" evidence="1">
    <location>
        <begin position="83"/>
        <end position="107"/>
    </location>
</feature>
<dbReference type="Proteomes" id="UP001597549">
    <property type="component" value="Unassembled WGS sequence"/>
</dbReference>
<feature type="transmembrane region" description="Helical" evidence="1">
    <location>
        <begin position="145"/>
        <end position="169"/>
    </location>
</feature>
<evidence type="ECO:0000256" key="1">
    <source>
        <dbReference type="SAM" id="Phobius"/>
    </source>
</evidence>
<keyword evidence="3" id="KW-1185">Reference proteome</keyword>
<comment type="caution">
    <text evidence="2">The sequence shown here is derived from an EMBL/GenBank/DDBJ whole genome shotgun (WGS) entry which is preliminary data.</text>
</comment>
<keyword evidence="1" id="KW-1133">Transmembrane helix</keyword>
<keyword evidence="1" id="KW-0812">Transmembrane</keyword>
<dbReference type="EMBL" id="JBHUOL010000018">
    <property type="protein sequence ID" value="MFD2909359.1"/>
    <property type="molecule type" value="Genomic_DNA"/>
</dbReference>
<accession>A0ABW5Z904</accession>
<organism evidence="2 3">
    <name type="scientific">Flavobacterium ardleyense</name>
    <dbReference type="NCBI Taxonomy" id="2038737"/>
    <lineage>
        <taxon>Bacteria</taxon>
        <taxon>Pseudomonadati</taxon>
        <taxon>Bacteroidota</taxon>
        <taxon>Flavobacteriia</taxon>
        <taxon>Flavobacteriales</taxon>
        <taxon>Flavobacteriaceae</taxon>
        <taxon>Flavobacterium</taxon>
    </lineage>
</organism>
<name>A0ABW5Z904_9FLAO</name>
<dbReference type="RefSeq" id="WP_379807795.1">
    <property type="nucleotide sequence ID" value="NZ_JBHUOL010000018.1"/>
</dbReference>
<feature type="transmembrane region" description="Helical" evidence="1">
    <location>
        <begin position="57"/>
        <end position="77"/>
    </location>
</feature>
<feature type="transmembrane region" description="Helical" evidence="1">
    <location>
        <begin position="202"/>
        <end position="225"/>
    </location>
</feature>
<evidence type="ECO:0000313" key="2">
    <source>
        <dbReference type="EMBL" id="MFD2909359.1"/>
    </source>
</evidence>
<reference evidence="3" key="1">
    <citation type="journal article" date="2019" name="Int. J. Syst. Evol. Microbiol.">
        <title>The Global Catalogue of Microorganisms (GCM) 10K type strain sequencing project: providing services to taxonomists for standard genome sequencing and annotation.</title>
        <authorList>
            <consortium name="The Broad Institute Genomics Platform"/>
            <consortium name="The Broad Institute Genome Sequencing Center for Infectious Disease"/>
            <person name="Wu L."/>
            <person name="Ma J."/>
        </authorList>
    </citation>
    <scope>NUCLEOTIDE SEQUENCE [LARGE SCALE GENOMIC DNA]</scope>
    <source>
        <strain evidence="3">KCTC 52644</strain>
    </source>
</reference>